<reference evidence="1 2" key="1">
    <citation type="journal article" date="2020" name="Phytopathology">
        <title>Genome Sequence Resources of Colletotrichum truncatum, C. plurivorum, C. musicola, and C. sojae: Four Species Pathogenic to Soybean (Glycine max).</title>
        <authorList>
            <person name="Rogerio F."/>
            <person name="Boufleur T.R."/>
            <person name="Ciampi-Guillardi M."/>
            <person name="Sukno S.A."/>
            <person name="Thon M.R."/>
            <person name="Massola Junior N.S."/>
            <person name="Baroncelli R."/>
        </authorList>
    </citation>
    <scope>NUCLEOTIDE SEQUENCE [LARGE SCALE GENOMIC DNA]</scope>
    <source>
        <strain evidence="1 2">CMES1059</strain>
    </source>
</reference>
<comment type="caution">
    <text evidence="1">The sequence shown here is derived from an EMBL/GenBank/DDBJ whole genome shotgun (WGS) entry which is preliminary data.</text>
</comment>
<organism evidence="1 2">
    <name type="scientific">Colletotrichum truncatum</name>
    <name type="common">Anthracnose fungus</name>
    <name type="synonym">Colletotrichum capsici</name>
    <dbReference type="NCBI Taxonomy" id="5467"/>
    <lineage>
        <taxon>Eukaryota</taxon>
        <taxon>Fungi</taxon>
        <taxon>Dikarya</taxon>
        <taxon>Ascomycota</taxon>
        <taxon>Pezizomycotina</taxon>
        <taxon>Sordariomycetes</taxon>
        <taxon>Hypocreomycetidae</taxon>
        <taxon>Glomerellales</taxon>
        <taxon>Glomerellaceae</taxon>
        <taxon>Colletotrichum</taxon>
        <taxon>Colletotrichum truncatum species complex</taxon>
    </lineage>
</organism>
<protein>
    <submittedName>
        <fullName evidence="1">Uncharacterized protein</fullName>
    </submittedName>
</protein>
<name>A0ACC3ZGY8_COLTU</name>
<evidence type="ECO:0000313" key="1">
    <source>
        <dbReference type="EMBL" id="KAL0943418.1"/>
    </source>
</evidence>
<sequence>MRYTPLIVASLASAAVADFTFYCCSINDPKGITRGDIDWALTAKNGRIGELGIAGGAKYSWITGSCRVGNNQQPCARVSTSARTTERGGTKLKGGYLACEDPLYLNNDGWHCPF</sequence>
<keyword evidence="2" id="KW-1185">Reference proteome</keyword>
<dbReference type="EMBL" id="VUJX02000001">
    <property type="protein sequence ID" value="KAL0943418.1"/>
    <property type="molecule type" value="Genomic_DNA"/>
</dbReference>
<accession>A0ACC3ZGY8</accession>
<proteinExistence type="predicted"/>
<evidence type="ECO:0000313" key="2">
    <source>
        <dbReference type="Proteomes" id="UP000805649"/>
    </source>
</evidence>
<dbReference type="Proteomes" id="UP000805649">
    <property type="component" value="Unassembled WGS sequence"/>
</dbReference>
<gene>
    <name evidence="1" type="ORF">CTRU02_201304</name>
</gene>